<name>A0A533Q9W4_9BACT</name>
<sequence length="581" mass="67049">MAMKNIPYKVPKHNKEIFIDPSTDSIPNSVLANKHKIHTYKIKVAGIPLGELRDKTREELLYKAADYTSIITSLFPENQARALSSVQHNNKRDASWLAVQDKLHNKGQVLDYESIKNIPIIQTGHEPVFYYPGVWIKNHLAYHVAEKVGGIGVNMIVDNDACNMGFMHMPVLSNTSASIQKVLLVRDKYKTAYEEIRFDDFGTILRFREEVLSLFKKNVSDKNNNVKITIEHMRSMFERFINCMVESYQQGCIDMVGLLTSARCALEKDFFIHNLEIPVSSMCSTDGFYYFLLHILYEAGRFSKIYNEKLGEYRRIHKIRSHANPLPDLKISGNLIELPFWIWNTGGRRGKCYVLDEGECIKVTQGEDVLITLRKTGEVDKSLSRLRALLNTDIKIRPRAITTTMFSRLFFSDVFIHGIGGAKYDTITDEIIKEFFGIDPPTFITVSATLFLPFDTFDSDIGTTQRLQNDLRNMTYNPELYASKDIQNDTGFMDKAKEKQTLLKMADCTADEKRRRFNKIKELNKLMLNQIRAEFLKKQQELNTVSENLAYNGVVRFREYPIYIYPMEVLHQYFLPAFSEG</sequence>
<reference evidence="1 2" key="1">
    <citation type="submission" date="2019-04" db="EMBL/GenBank/DDBJ databases">
        <title>Genome of a novel bacterium Candidatus Jettenia ecosi reconstructed from metagenome of an anammox bioreactor.</title>
        <authorList>
            <person name="Mardanov A.V."/>
            <person name="Beletsky A.V."/>
            <person name="Ravin N.V."/>
            <person name="Botchkova E.A."/>
            <person name="Litti Y.V."/>
            <person name="Nozhevnikova A.N."/>
        </authorList>
    </citation>
    <scope>NUCLEOTIDE SEQUENCE [LARGE SCALE GENOMIC DNA]</scope>
    <source>
        <strain evidence="1">J2</strain>
    </source>
</reference>
<proteinExistence type="predicted"/>
<comment type="caution">
    <text evidence="1">The sequence shown here is derived from an EMBL/GenBank/DDBJ whole genome shotgun (WGS) entry which is preliminary data.</text>
</comment>
<organism evidence="1 2">
    <name type="scientific">Candidatus Jettenia ecosi</name>
    <dbReference type="NCBI Taxonomy" id="2494326"/>
    <lineage>
        <taxon>Bacteria</taxon>
        <taxon>Pseudomonadati</taxon>
        <taxon>Planctomycetota</taxon>
        <taxon>Candidatus Brocadiia</taxon>
        <taxon>Candidatus Brocadiales</taxon>
        <taxon>Candidatus Brocadiaceae</taxon>
        <taxon>Candidatus Jettenia</taxon>
    </lineage>
</organism>
<dbReference type="AlphaFoldDB" id="A0A533Q9W4"/>
<dbReference type="EMBL" id="SULG01000064">
    <property type="protein sequence ID" value="TLD41059.1"/>
    <property type="molecule type" value="Genomic_DNA"/>
</dbReference>
<dbReference type="Proteomes" id="UP000319783">
    <property type="component" value="Unassembled WGS sequence"/>
</dbReference>
<evidence type="ECO:0000313" key="1">
    <source>
        <dbReference type="EMBL" id="TLD41059.1"/>
    </source>
</evidence>
<accession>A0A533Q9W4</accession>
<evidence type="ECO:0000313" key="2">
    <source>
        <dbReference type="Proteomes" id="UP000319783"/>
    </source>
</evidence>
<gene>
    <name evidence="1" type="ORF">JETT_2668</name>
</gene>
<protein>
    <submittedName>
        <fullName evidence="1">Uncharacterized protein</fullName>
    </submittedName>
</protein>